<accession>A0ABZ2JXK9</accession>
<evidence type="ECO:0000313" key="2">
    <source>
        <dbReference type="EMBL" id="WXA90025.1"/>
    </source>
</evidence>
<keyword evidence="3" id="KW-1185">Reference proteome</keyword>
<dbReference type="Proteomes" id="UP001379533">
    <property type="component" value="Chromosome"/>
</dbReference>
<feature type="transmembrane region" description="Helical" evidence="1">
    <location>
        <begin position="53"/>
        <end position="72"/>
    </location>
</feature>
<protein>
    <recommendedName>
        <fullName evidence="4">DoxX family protein</fullName>
    </recommendedName>
</protein>
<sequence length="423" mass="48027">MTAEKTTQVGAWPLWKRAGFRFLFVYILLYWYPFPLGFLPGTHDWSAACQKPLYLLAAWVAKHILHVSAEMLAFNGSGDRTYNYVNLLDMVVLSAIAAIAWTASSHRRTNEVRLYAGLRLMVRYALGLTMVFYGLVKVIKRQFPDLPPDLLVQTFGETSPMTLLWSFMGYSTAYTFFAGASELLGGALLLFRRTTMLGALVSSAVMANVVMLNFSYDVPVKLFASHLLLMGIFLLWPDLPRLANMFLLHRPSPLRFDRPWMNYVKVGLKVFVIGGFVSSIAFEQWHRYRHDGDGAPKADFEGIYEIDSFTRNGEAVPPLLTERTRWRWLTRQRTTLVIRPVAGPAQKYRVERDEGSKGLTIVTSAKPDSKCVLTYAPAENGHIVFRANLGEDMIEATAHKVDESQFLLVNRGFHWINEKPLKN</sequence>
<gene>
    <name evidence="2" type="ORF">LZC95_26420</name>
</gene>
<evidence type="ECO:0000256" key="1">
    <source>
        <dbReference type="SAM" id="Phobius"/>
    </source>
</evidence>
<feature type="transmembrane region" description="Helical" evidence="1">
    <location>
        <begin position="163"/>
        <end position="190"/>
    </location>
</feature>
<feature type="transmembrane region" description="Helical" evidence="1">
    <location>
        <begin position="20"/>
        <end position="41"/>
    </location>
</feature>
<keyword evidence="1" id="KW-0472">Membrane</keyword>
<reference evidence="2 3" key="1">
    <citation type="submission" date="2021-12" db="EMBL/GenBank/DDBJ databases">
        <title>Discovery of the Pendulisporaceae a myxobacterial family with distinct sporulation behavior and unique specialized metabolism.</title>
        <authorList>
            <person name="Garcia R."/>
            <person name="Popoff A."/>
            <person name="Bader C.D."/>
            <person name="Loehr J."/>
            <person name="Walesch S."/>
            <person name="Walt C."/>
            <person name="Boldt J."/>
            <person name="Bunk B."/>
            <person name="Haeckl F.J.F.P.J."/>
            <person name="Gunesch A.P."/>
            <person name="Birkelbach J."/>
            <person name="Nuebel U."/>
            <person name="Pietschmann T."/>
            <person name="Bach T."/>
            <person name="Mueller R."/>
        </authorList>
    </citation>
    <scope>NUCLEOTIDE SEQUENCE [LARGE SCALE GENOMIC DNA]</scope>
    <source>
        <strain evidence="2 3">MSr12523</strain>
    </source>
</reference>
<feature type="transmembrane region" description="Helical" evidence="1">
    <location>
        <begin position="124"/>
        <end position="143"/>
    </location>
</feature>
<name>A0ABZ2JXK9_9BACT</name>
<proteinExistence type="predicted"/>
<feature type="transmembrane region" description="Helical" evidence="1">
    <location>
        <begin position="222"/>
        <end position="239"/>
    </location>
</feature>
<evidence type="ECO:0008006" key="4">
    <source>
        <dbReference type="Google" id="ProtNLM"/>
    </source>
</evidence>
<keyword evidence="1" id="KW-1133">Transmembrane helix</keyword>
<keyword evidence="1" id="KW-0812">Transmembrane</keyword>
<feature type="transmembrane region" description="Helical" evidence="1">
    <location>
        <begin position="260"/>
        <end position="282"/>
    </location>
</feature>
<dbReference type="EMBL" id="CP089982">
    <property type="protein sequence ID" value="WXA90025.1"/>
    <property type="molecule type" value="Genomic_DNA"/>
</dbReference>
<evidence type="ECO:0000313" key="3">
    <source>
        <dbReference type="Proteomes" id="UP001379533"/>
    </source>
</evidence>
<feature type="transmembrane region" description="Helical" evidence="1">
    <location>
        <begin position="197"/>
        <end position="216"/>
    </location>
</feature>
<feature type="transmembrane region" description="Helical" evidence="1">
    <location>
        <begin position="84"/>
        <end position="103"/>
    </location>
</feature>
<dbReference type="RefSeq" id="WP_394840638.1">
    <property type="nucleotide sequence ID" value="NZ_CP089982.1"/>
</dbReference>
<organism evidence="2 3">
    <name type="scientific">Pendulispora brunnea</name>
    <dbReference type="NCBI Taxonomy" id="2905690"/>
    <lineage>
        <taxon>Bacteria</taxon>
        <taxon>Pseudomonadati</taxon>
        <taxon>Myxococcota</taxon>
        <taxon>Myxococcia</taxon>
        <taxon>Myxococcales</taxon>
        <taxon>Sorangiineae</taxon>
        <taxon>Pendulisporaceae</taxon>
        <taxon>Pendulispora</taxon>
    </lineage>
</organism>